<proteinExistence type="predicted"/>
<dbReference type="SUPFAM" id="SSF55874">
    <property type="entry name" value="ATPase domain of HSP90 chaperone/DNA topoisomerase II/histidine kinase"/>
    <property type="match status" value="1"/>
</dbReference>
<dbReference type="EMBL" id="QLYX01000001">
    <property type="protein sequence ID" value="RAY17189.1"/>
    <property type="molecule type" value="Genomic_DNA"/>
</dbReference>
<evidence type="ECO:0000259" key="2">
    <source>
        <dbReference type="Pfam" id="PF13581"/>
    </source>
</evidence>
<dbReference type="InterPro" id="IPR003594">
    <property type="entry name" value="HATPase_dom"/>
</dbReference>
<keyword evidence="4" id="KW-1185">Reference proteome</keyword>
<evidence type="ECO:0000256" key="1">
    <source>
        <dbReference type="ARBA" id="ARBA00022527"/>
    </source>
</evidence>
<name>A0A365HDR5_9ACTN</name>
<dbReference type="GO" id="GO:0004674">
    <property type="term" value="F:protein serine/threonine kinase activity"/>
    <property type="evidence" value="ECO:0007669"/>
    <property type="project" value="UniProtKB-KW"/>
</dbReference>
<accession>A0A365HDR5</accession>
<feature type="domain" description="Histidine kinase/HSP90-like ATPase" evidence="2">
    <location>
        <begin position="15"/>
        <end position="119"/>
    </location>
</feature>
<gene>
    <name evidence="3" type="ORF">DPM19_03295</name>
</gene>
<keyword evidence="1" id="KW-0418">Kinase</keyword>
<dbReference type="InterPro" id="IPR050267">
    <property type="entry name" value="Anti-sigma-factor_SerPK"/>
</dbReference>
<dbReference type="InterPro" id="IPR036890">
    <property type="entry name" value="HATPase_C_sf"/>
</dbReference>
<evidence type="ECO:0000313" key="3">
    <source>
        <dbReference type="EMBL" id="RAY17189.1"/>
    </source>
</evidence>
<organism evidence="3 4">
    <name type="scientific">Actinomadura craniellae</name>
    <dbReference type="NCBI Taxonomy" id="2231787"/>
    <lineage>
        <taxon>Bacteria</taxon>
        <taxon>Bacillati</taxon>
        <taxon>Actinomycetota</taxon>
        <taxon>Actinomycetes</taxon>
        <taxon>Streptosporangiales</taxon>
        <taxon>Thermomonosporaceae</taxon>
        <taxon>Actinomadura</taxon>
    </lineage>
</organism>
<dbReference type="Proteomes" id="UP000251891">
    <property type="component" value="Unassembled WGS sequence"/>
</dbReference>
<keyword evidence="3" id="KW-0067">ATP-binding</keyword>
<dbReference type="PANTHER" id="PTHR35526:SF3">
    <property type="entry name" value="ANTI-SIGMA-F FACTOR RSBW"/>
    <property type="match status" value="1"/>
</dbReference>
<dbReference type="AlphaFoldDB" id="A0A365HDR5"/>
<dbReference type="Gene3D" id="3.30.565.10">
    <property type="entry name" value="Histidine kinase-like ATPase, C-terminal domain"/>
    <property type="match status" value="1"/>
</dbReference>
<comment type="caution">
    <text evidence="3">The sequence shown here is derived from an EMBL/GenBank/DDBJ whole genome shotgun (WGS) entry which is preliminary data.</text>
</comment>
<evidence type="ECO:0000313" key="4">
    <source>
        <dbReference type="Proteomes" id="UP000251891"/>
    </source>
</evidence>
<sequence length="126" mass="13413">MPVGTVLGMMTLRDRYEDVAHARRFVAATLHDHPGRETAVLLTSELVTNSIVHGEGLVTVAVVSVCDGVRVEVGDGGSGTVPRPRIATDSAENGRGLFLVEHLADRWDHVRGAAGLTTWFELANGA</sequence>
<keyword evidence="1" id="KW-0723">Serine/threonine-protein kinase</keyword>
<dbReference type="Pfam" id="PF13581">
    <property type="entry name" value="HATPase_c_2"/>
    <property type="match status" value="1"/>
</dbReference>
<dbReference type="GO" id="GO:0005524">
    <property type="term" value="F:ATP binding"/>
    <property type="evidence" value="ECO:0007669"/>
    <property type="project" value="UniProtKB-KW"/>
</dbReference>
<dbReference type="CDD" id="cd16936">
    <property type="entry name" value="HATPase_RsbW-like"/>
    <property type="match status" value="1"/>
</dbReference>
<protein>
    <submittedName>
        <fullName evidence="3">ATP-binding protein</fullName>
    </submittedName>
</protein>
<keyword evidence="3" id="KW-0547">Nucleotide-binding</keyword>
<reference evidence="3 4" key="1">
    <citation type="submission" date="2018-06" db="EMBL/GenBank/DDBJ databases">
        <title>Actinomadura craniellae sp. nov. isolated from marine sponge Craniella sp.</title>
        <authorList>
            <person name="Li L."/>
            <person name="Xu Q.H."/>
            <person name="Lin H.W."/>
            <person name="Lu Y.H."/>
        </authorList>
    </citation>
    <scope>NUCLEOTIDE SEQUENCE [LARGE SCALE GENOMIC DNA]</scope>
    <source>
        <strain evidence="3 4">LHW63021</strain>
    </source>
</reference>
<dbReference type="PANTHER" id="PTHR35526">
    <property type="entry name" value="ANTI-SIGMA-F FACTOR RSBW-RELATED"/>
    <property type="match status" value="1"/>
</dbReference>
<keyword evidence="1" id="KW-0808">Transferase</keyword>